<keyword evidence="2" id="KW-0378">Hydrolase</keyword>
<evidence type="ECO:0000256" key="1">
    <source>
        <dbReference type="ARBA" id="ARBA00022722"/>
    </source>
</evidence>
<keyword evidence="4" id="KW-0812">Transmembrane</keyword>
<dbReference type="PANTHER" id="PTHR30231:SF4">
    <property type="entry name" value="PROTEIN NEN2"/>
    <property type="match status" value="1"/>
</dbReference>
<dbReference type="InterPro" id="IPR006054">
    <property type="entry name" value="DnaQ"/>
</dbReference>
<dbReference type="EMBL" id="MFIV01000245">
    <property type="protein sequence ID" value="OGF96954.1"/>
    <property type="molecule type" value="Genomic_DNA"/>
</dbReference>
<name>A0A1F5Y9V4_9BACT</name>
<dbReference type="SMART" id="SM00479">
    <property type="entry name" value="EXOIII"/>
    <property type="match status" value="1"/>
</dbReference>
<dbReference type="Proteomes" id="UP000176992">
    <property type="component" value="Unassembled WGS sequence"/>
</dbReference>
<keyword evidence="4" id="KW-1133">Transmembrane helix</keyword>
<dbReference type="GO" id="GO:0003677">
    <property type="term" value="F:DNA binding"/>
    <property type="evidence" value="ECO:0007669"/>
    <property type="project" value="InterPro"/>
</dbReference>
<feature type="domain" description="Exonuclease" evidence="5">
    <location>
        <begin position="89"/>
        <end position="255"/>
    </location>
</feature>
<keyword evidence="1" id="KW-0540">Nuclease</keyword>
<accession>A0A1F5Y9V4</accession>
<dbReference type="FunFam" id="3.30.420.10:FF:000045">
    <property type="entry name" value="3'-5' exonuclease DinG"/>
    <property type="match status" value="1"/>
</dbReference>
<gene>
    <name evidence="6" type="ORF">A2Z86_05760</name>
</gene>
<dbReference type="InterPro" id="IPR011990">
    <property type="entry name" value="TPR-like_helical_dom_sf"/>
</dbReference>
<dbReference type="GO" id="GO:0006260">
    <property type="term" value="P:DNA replication"/>
    <property type="evidence" value="ECO:0007669"/>
    <property type="project" value="InterPro"/>
</dbReference>
<feature type="transmembrane region" description="Helical" evidence="4">
    <location>
        <begin position="6"/>
        <end position="23"/>
    </location>
</feature>
<dbReference type="Gene3D" id="1.25.40.10">
    <property type="entry name" value="Tetratricopeptide repeat domain"/>
    <property type="match status" value="1"/>
</dbReference>
<dbReference type="PANTHER" id="PTHR30231">
    <property type="entry name" value="DNA POLYMERASE III SUBUNIT EPSILON"/>
    <property type="match status" value="1"/>
</dbReference>
<organism evidence="6 7">
    <name type="scientific">Candidatus Glassbacteria bacterium GWA2_58_10</name>
    <dbReference type="NCBI Taxonomy" id="1817865"/>
    <lineage>
        <taxon>Bacteria</taxon>
        <taxon>Candidatus Glassiibacteriota</taxon>
    </lineage>
</organism>
<dbReference type="InterPro" id="IPR013520">
    <property type="entry name" value="Ribonucl_H"/>
</dbReference>
<dbReference type="InterPro" id="IPR012337">
    <property type="entry name" value="RNaseH-like_sf"/>
</dbReference>
<evidence type="ECO:0000256" key="3">
    <source>
        <dbReference type="ARBA" id="ARBA00022839"/>
    </source>
</evidence>
<dbReference type="CDD" id="cd06127">
    <property type="entry name" value="DEDDh"/>
    <property type="match status" value="1"/>
</dbReference>
<dbReference type="SUPFAM" id="SSF53098">
    <property type="entry name" value="Ribonuclease H-like"/>
    <property type="match status" value="1"/>
</dbReference>
<keyword evidence="4" id="KW-0472">Membrane</keyword>
<evidence type="ECO:0000259" key="5">
    <source>
        <dbReference type="SMART" id="SM00479"/>
    </source>
</evidence>
<dbReference type="AlphaFoldDB" id="A0A1F5Y9V4"/>
<evidence type="ECO:0000256" key="2">
    <source>
        <dbReference type="ARBA" id="ARBA00022801"/>
    </source>
</evidence>
<protein>
    <recommendedName>
        <fullName evidence="5">Exonuclease domain-containing protein</fullName>
    </recommendedName>
</protein>
<keyword evidence="3" id="KW-0269">Exonuclease</keyword>
<dbReference type="Pfam" id="PF00929">
    <property type="entry name" value="RNase_T"/>
    <property type="match status" value="1"/>
</dbReference>
<evidence type="ECO:0000313" key="7">
    <source>
        <dbReference type="Proteomes" id="UP000176992"/>
    </source>
</evidence>
<reference evidence="6 7" key="1">
    <citation type="journal article" date="2016" name="Nat. Commun.">
        <title>Thousands of microbial genomes shed light on interconnected biogeochemical processes in an aquifer system.</title>
        <authorList>
            <person name="Anantharaman K."/>
            <person name="Brown C.T."/>
            <person name="Hug L.A."/>
            <person name="Sharon I."/>
            <person name="Castelle C.J."/>
            <person name="Probst A.J."/>
            <person name="Thomas B.C."/>
            <person name="Singh A."/>
            <person name="Wilkins M.J."/>
            <person name="Karaoz U."/>
            <person name="Brodie E.L."/>
            <person name="Williams K.H."/>
            <person name="Hubbard S.S."/>
            <person name="Banfield J.F."/>
        </authorList>
    </citation>
    <scope>NUCLEOTIDE SEQUENCE [LARGE SCALE GENOMIC DNA]</scope>
</reference>
<dbReference type="Gene3D" id="3.30.420.10">
    <property type="entry name" value="Ribonuclease H-like superfamily/Ribonuclease H"/>
    <property type="match status" value="1"/>
</dbReference>
<proteinExistence type="predicted"/>
<dbReference type="GO" id="GO:0008408">
    <property type="term" value="F:3'-5' exonuclease activity"/>
    <property type="evidence" value="ECO:0007669"/>
    <property type="project" value="TreeGrafter"/>
</dbReference>
<dbReference type="NCBIfam" id="TIGR00573">
    <property type="entry name" value="dnaq"/>
    <property type="match status" value="1"/>
</dbReference>
<evidence type="ECO:0000256" key="4">
    <source>
        <dbReference type="SAM" id="Phobius"/>
    </source>
</evidence>
<dbReference type="InterPro" id="IPR036397">
    <property type="entry name" value="RNaseH_sf"/>
</dbReference>
<evidence type="ECO:0000313" key="6">
    <source>
        <dbReference type="EMBL" id="OGF96954.1"/>
    </source>
</evidence>
<comment type="caution">
    <text evidence="6">The sequence shown here is derived from an EMBL/GenBank/DDBJ whole genome shotgun (WGS) entry which is preliminary data.</text>
</comment>
<dbReference type="GO" id="GO:0003887">
    <property type="term" value="F:DNA-directed DNA polymerase activity"/>
    <property type="evidence" value="ECO:0007669"/>
    <property type="project" value="InterPro"/>
</dbReference>
<sequence>MEFLIFMAVLIVLIIIMIMRIKHHGEEMQLIEKHQEAEEQIADVELFDEELEEELFGRKRQGRRSSTPKQRSNGKVKREFDLFDRCSGDYVVIDVETTGLQPENSSIIELAALKINNGNIVDTYETLVNHGKNVSKEITKINGITTEMLKGKPSIEKVLPEYLLFIGNNPVMGHNIAFDVKFILFNSIKCGLSFDPPYVVDTLLLSRIAWPELENHKLPTLVDYLGIQNQGRHRALADADSTYKLYLKYAELFQDKWLAEEHFELNSTITKFYRKRESELGAWQKALEACERQIQIAPSVAKYFCKEGYEMTGHSGFKHLAIIYEKQGKYAEVITLLTEALKEGWVGDWDKRISRCQRKKNSINHIQ</sequence>